<proteinExistence type="predicted"/>
<dbReference type="EMBL" id="WNTK01000004">
    <property type="protein sequence ID" value="KAG9486087.1"/>
    <property type="molecule type" value="Genomic_DNA"/>
</dbReference>
<comment type="caution">
    <text evidence="1">The sequence shown here is derived from an EMBL/GenBank/DDBJ whole genome shotgun (WGS) entry which is preliminary data.</text>
</comment>
<keyword evidence="2" id="KW-1185">Reference proteome</keyword>
<organism evidence="1 2">
    <name type="scientific">Eleutherodactylus coqui</name>
    <name type="common">Puerto Rican coqui</name>
    <dbReference type="NCBI Taxonomy" id="57060"/>
    <lineage>
        <taxon>Eukaryota</taxon>
        <taxon>Metazoa</taxon>
        <taxon>Chordata</taxon>
        <taxon>Craniata</taxon>
        <taxon>Vertebrata</taxon>
        <taxon>Euteleostomi</taxon>
        <taxon>Amphibia</taxon>
        <taxon>Batrachia</taxon>
        <taxon>Anura</taxon>
        <taxon>Neobatrachia</taxon>
        <taxon>Hyloidea</taxon>
        <taxon>Eleutherodactylidae</taxon>
        <taxon>Eleutherodactylinae</taxon>
        <taxon>Eleutherodactylus</taxon>
        <taxon>Eleutherodactylus</taxon>
    </lineage>
</organism>
<evidence type="ECO:0000313" key="2">
    <source>
        <dbReference type="Proteomes" id="UP000770717"/>
    </source>
</evidence>
<evidence type="ECO:0000313" key="1">
    <source>
        <dbReference type="EMBL" id="KAG9486087.1"/>
    </source>
</evidence>
<dbReference type="AlphaFoldDB" id="A0A8J6FDJ9"/>
<gene>
    <name evidence="1" type="ORF">GDO78_008913</name>
</gene>
<dbReference type="Proteomes" id="UP000770717">
    <property type="component" value="Unassembled WGS sequence"/>
</dbReference>
<name>A0A8J6FDJ9_ELECQ</name>
<sequence>MLADTLWRQYSSHKMDRTFRIFSFILAGNIKLSACSIGCRKNGEYFHIMVVYEADVCHLECISASIV</sequence>
<reference evidence="1" key="1">
    <citation type="thesis" date="2020" institute="ProQuest LLC" country="789 East Eisenhower Parkway, Ann Arbor, MI, USA">
        <title>Comparative Genomics and Chromosome Evolution.</title>
        <authorList>
            <person name="Mudd A.B."/>
        </authorList>
    </citation>
    <scope>NUCLEOTIDE SEQUENCE</scope>
    <source>
        <strain evidence="1">HN-11 Male</strain>
        <tissue evidence="1">Kidney and liver</tissue>
    </source>
</reference>
<accession>A0A8J6FDJ9</accession>
<protein>
    <submittedName>
        <fullName evidence="1">Uncharacterized protein</fullName>
    </submittedName>
</protein>